<evidence type="ECO:0000313" key="2">
    <source>
        <dbReference type="EMBL" id="GDY66433.1"/>
    </source>
</evidence>
<feature type="region of interest" description="Disordered" evidence="1">
    <location>
        <begin position="42"/>
        <end position="65"/>
    </location>
</feature>
<evidence type="ECO:0000313" key="3">
    <source>
        <dbReference type="Proteomes" id="UP000302139"/>
    </source>
</evidence>
<protein>
    <submittedName>
        <fullName evidence="2">Uncharacterized protein</fullName>
    </submittedName>
</protein>
<dbReference type="EMBL" id="BJHX01000001">
    <property type="protein sequence ID" value="GDY66433.1"/>
    <property type="molecule type" value="Genomic_DNA"/>
</dbReference>
<sequence length="65" mass="7274">MPRPSLAKAPGAKDYRVFCATSRVTARCHLPGARAKPAYVSHSSTVRHSVQRARTRPRTGILMRW</sequence>
<name>A0A4D4M3M0_STRAX</name>
<reference evidence="2 3" key="1">
    <citation type="submission" date="2019-04" db="EMBL/GenBank/DDBJ databases">
        <title>Draft genome sequences of Streptomyces avermitilis NBRC 14893.</title>
        <authorList>
            <person name="Komaki H."/>
            <person name="Tamura T."/>
            <person name="Hosoyama A."/>
        </authorList>
    </citation>
    <scope>NUCLEOTIDE SEQUENCE [LARGE SCALE GENOMIC DNA]</scope>
    <source>
        <strain evidence="2 3">NBRC 14893</strain>
    </source>
</reference>
<accession>A0A4D4M3M0</accession>
<dbReference type="AlphaFoldDB" id="A0A4D4M3M0"/>
<proteinExistence type="predicted"/>
<dbReference type="Proteomes" id="UP000302139">
    <property type="component" value="Unassembled WGS sequence"/>
</dbReference>
<evidence type="ECO:0000256" key="1">
    <source>
        <dbReference type="SAM" id="MobiDB-lite"/>
    </source>
</evidence>
<organism evidence="2 3">
    <name type="scientific">Streptomyces avermitilis</name>
    <dbReference type="NCBI Taxonomy" id="33903"/>
    <lineage>
        <taxon>Bacteria</taxon>
        <taxon>Bacillati</taxon>
        <taxon>Actinomycetota</taxon>
        <taxon>Actinomycetes</taxon>
        <taxon>Kitasatosporales</taxon>
        <taxon>Streptomycetaceae</taxon>
        <taxon>Streptomyces</taxon>
    </lineage>
</organism>
<comment type="caution">
    <text evidence="2">The sequence shown here is derived from an EMBL/GenBank/DDBJ whole genome shotgun (WGS) entry which is preliminary data.</text>
</comment>
<gene>
    <name evidence="2" type="ORF">SAV14893_058260</name>
</gene>